<dbReference type="GO" id="GO:0004553">
    <property type="term" value="F:hydrolase activity, hydrolyzing O-glycosyl compounds"/>
    <property type="evidence" value="ECO:0007669"/>
    <property type="project" value="UniProtKB-ARBA"/>
</dbReference>
<organism evidence="2 3">
    <name type="scientific">Salibacter halophilus</name>
    <dbReference type="NCBI Taxonomy" id="1803916"/>
    <lineage>
        <taxon>Bacteria</taxon>
        <taxon>Pseudomonadati</taxon>
        <taxon>Bacteroidota</taxon>
        <taxon>Flavobacteriia</taxon>
        <taxon>Flavobacteriales</taxon>
        <taxon>Salibacteraceae</taxon>
        <taxon>Salibacter</taxon>
    </lineage>
</organism>
<dbReference type="OrthoDB" id="1281073at2"/>
<dbReference type="Pfam" id="PF13385">
    <property type="entry name" value="Laminin_G_3"/>
    <property type="match status" value="1"/>
</dbReference>
<dbReference type="InterPro" id="IPR013320">
    <property type="entry name" value="ConA-like_dom_sf"/>
</dbReference>
<dbReference type="AlphaFoldDB" id="A0A6N6M4H4"/>
<name>A0A6N6M4H4_9FLAO</name>
<reference evidence="2 3" key="1">
    <citation type="submission" date="2019-09" db="EMBL/GenBank/DDBJ databases">
        <title>Genomes of Cryomorphaceae.</title>
        <authorList>
            <person name="Bowman J.P."/>
        </authorList>
    </citation>
    <scope>NUCLEOTIDE SEQUENCE [LARGE SCALE GENOMIC DNA]</scope>
    <source>
        <strain evidence="2 3">KCTC 52047</strain>
    </source>
</reference>
<accession>A0A6N6M4H4</accession>
<evidence type="ECO:0000256" key="1">
    <source>
        <dbReference type="SAM" id="SignalP"/>
    </source>
</evidence>
<dbReference type="EMBL" id="WACR01000012">
    <property type="protein sequence ID" value="KAB1062165.1"/>
    <property type="molecule type" value="Genomic_DNA"/>
</dbReference>
<keyword evidence="1" id="KW-0732">Signal</keyword>
<protein>
    <submittedName>
        <fullName evidence="2">LamG domain-containing protein</fullName>
    </submittedName>
</protein>
<dbReference type="GO" id="GO:0005975">
    <property type="term" value="P:carbohydrate metabolic process"/>
    <property type="evidence" value="ECO:0007669"/>
    <property type="project" value="UniProtKB-ARBA"/>
</dbReference>
<sequence>MPYLKKLVFLTILISFYMSGNTQTLPPNVPSNGLIAWYPFNGNANDESTFNNDGNLFGGVSLTTDRFGNQNSAYDFDGVDDFIEIPAPNELVFGNSDNFSINLWFKPVEFDPNTKEHLFKKYGCPYGAGQDIITLDFYDTIRVKLRQDGISTGNITGSQVSPCYDWQMITMVKDAIADSLHYYLNGQLFNSISIPNSSNSSSVPYYFGMSRWCTNPPNNLVPIFHYEGKIDDTGVWDRKLTSSEIQNLFDISFSNISFFGLDSNNLCLGDILTGYSADTNNVFSKTWVVNTPDTSFTQNNDTFQIQIQSGGYYEFKLYRNSTICPDSVTYSFTLDSFPDISIVPPVSNSCGDSLYVIGADSGFTYLWNTSSTDSFTLVNDTGLYTVQVTSPANC</sequence>
<gene>
    <name evidence="2" type="ORF">F3059_12820</name>
</gene>
<dbReference type="Gene3D" id="2.60.120.200">
    <property type="match status" value="1"/>
</dbReference>
<evidence type="ECO:0000313" key="3">
    <source>
        <dbReference type="Proteomes" id="UP000435357"/>
    </source>
</evidence>
<dbReference type="SUPFAM" id="SSF49899">
    <property type="entry name" value="Concanavalin A-like lectins/glucanases"/>
    <property type="match status" value="1"/>
</dbReference>
<proteinExistence type="predicted"/>
<comment type="caution">
    <text evidence="2">The sequence shown here is derived from an EMBL/GenBank/DDBJ whole genome shotgun (WGS) entry which is preliminary data.</text>
</comment>
<keyword evidence="3" id="KW-1185">Reference proteome</keyword>
<evidence type="ECO:0000313" key="2">
    <source>
        <dbReference type="EMBL" id="KAB1062165.1"/>
    </source>
</evidence>
<dbReference type="Proteomes" id="UP000435357">
    <property type="component" value="Unassembled WGS sequence"/>
</dbReference>
<feature type="signal peptide" evidence="1">
    <location>
        <begin position="1"/>
        <end position="20"/>
    </location>
</feature>
<feature type="non-terminal residue" evidence="2">
    <location>
        <position position="394"/>
    </location>
</feature>
<feature type="chain" id="PRO_5027123729" evidence="1">
    <location>
        <begin position="21"/>
        <end position="394"/>
    </location>
</feature>